<keyword evidence="3" id="KW-1185">Reference proteome</keyword>
<reference evidence="2 3" key="1">
    <citation type="submission" date="2013-10" db="EMBL/GenBank/DDBJ databases">
        <authorList>
            <consortium name="International Citrus Genome Consortium"/>
            <person name="Jenkins J."/>
            <person name="Schmutz J."/>
            <person name="Prochnik S."/>
            <person name="Rokhsar D."/>
            <person name="Gmitter F."/>
            <person name="Ollitrault P."/>
            <person name="Machado M."/>
            <person name="Talon M."/>
            <person name="Wincker P."/>
            <person name="Jaillon O."/>
            <person name="Morgante M."/>
        </authorList>
    </citation>
    <scope>NUCLEOTIDE SEQUENCE</scope>
    <source>
        <strain evidence="3">cv. Clemenules</strain>
    </source>
</reference>
<dbReference type="OMA" id="CSCSDEM"/>
<proteinExistence type="predicted"/>
<dbReference type="KEGG" id="cic:CICLE_v10033580mg"/>
<dbReference type="EMBL" id="KI536726">
    <property type="protein sequence ID" value="ESR51025.1"/>
    <property type="molecule type" value="Genomic_DNA"/>
</dbReference>
<organism evidence="2 3">
    <name type="scientific">Citrus clementina</name>
    <name type="common">Clementine</name>
    <name type="synonym">Citrus deliciosa x Citrus sinensis</name>
    <dbReference type="NCBI Taxonomy" id="85681"/>
    <lineage>
        <taxon>Eukaryota</taxon>
        <taxon>Viridiplantae</taxon>
        <taxon>Streptophyta</taxon>
        <taxon>Embryophyta</taxon>
        <taxon>Tracheophyta</taxon>
        <taxon>Spermatophyta</taxon>
        <taxon>Magnoliopsida</taxon>
        <taxon>eudicotyledons</taxon>
        <taxon>Gunneridae</taxon>
        <taxon>Pentapetalae</taxon>
        <taxon>rosids</taxon>
        <taxon>malvids</taxon>
        <taxon>Sapindales</taxon>
        <taxon>Rutaceae</taxon>
        <taxon>Aurantioideae</taxon>
        <taxon>Citrus</taxon>
    </lineage>
</organism>
<sequence length="495" mass="54205">MGLKLNHMIESLFEVGLLIQCKRKVEASACLSLYAPYSHVSKTLIVPYYLLQIPHSHSVSLLTHFIIFFFSFLSFSSSYKLNSVAAMKDRGKAVEVYNNSGGNEFFQDYSCSSDLPCKKHPQSSSVGICAYCLKDRLVKLVCSDCGEQRLSSCSCSDLSSSNRNSCTVEVGSVGRVSFLIENEKKDEFLNPKIKSSSSSATSVAAEKPAAPAAEEVILLKRSNSSCVEIKKKNGLWRIGRLFRKSKRESSSNNKDCAKSSVGGCEEKSDLWVVDYMGVSRSRSLCSFRGGGLFGSEDGGDVMSCYSGARSSISAARSSGVNAGMLFDPERRSGFSEAEPRKSGFDSDQKRDSSVVESEFGSDFNRTAANRRVFSLKESYFTGGEDSGFIDLKFDLSSESKLDHHSVKMGVLSDSNSAFGSMRGGGGGGGDFLASDHQCGSRMLLSHGGSCRITVNERGIKKSRKSFKGWRWIFKHHPNWISGRKKDDEDQVMVNP</sequence>
<dbReference type="Gramene" id="ESR51025">
    <property type="protein sequence ID" value="ESR51025"/>
    <property type="gene ID" value="CICLE_v10033580mg"/>
</dbReference>
<dbReference type="FunCoup" id="V4THB7">
    <property type="interactions" value="31"/>
</dbReference>
<feature type="region of interest" description="Disordered" evidence="1">
    <location>
        <begin position="331"/>
        <end position="356"/>
    </location>
</feature>
<feature type="compositionally biased region" description="Basic and acidic residues" evidence="1">
    <location>
        <begin position="331"/>
        <end position="353"/>
    </location>
</feature>
<dbReference type="PANTHER" id="PTHR34197">
    <property type="entry name" value="OS04G0591300 PROTEIN"/>
    <property type="match status" value="1"/>
</dbReference>
<dbReference type="InParanoid" id="V4THB7"/>
<dbReference type="PANTHER" id="PTHR34197:SF3">
    <property type="entry name" value="DUF740 FAMILY PROTEIN"/>
    <property type="match status" value="1"/>
</dbReference>
<accession>V4THB7</accession>
<dbReference type="AlphaFoldDB" id="V4THB7"/>
<evidence type="ECO:0000313" key="3">
    <source>
        <dbReference type="Proteomes" id="UP000030687"/>
    </source>
</evidence>
<dbReference type="Proteomes" id="UP000030687">
    <property type="component" value="Unassembled WGS sequence"/>
</dbReference>
<name>V4THB7_CITCL</name>
<evidence type="ECO:0000313" key="2">
    <source>
        <dbReference type="EMBL" id="ESR51025.1"/>
    </source>
</evidence>
<evidence type="ECO:0000256" key="1">
    <source>
        <dbReference type="SAM" id="MobiDB-lite"/>
    </source>
</evidence>
<protein>
    <submittedName>
        <fullName evidence="2">Uncharacterized protein</fullName>
    </submittedName>
</protein>
<gene>
    <name evidence="2" type="ORF">CICLE_v10033580mg</name>
</gene>
<dbReference type="eggNOG" id="ENOG502QVN6">
    <property type="taxonomic scope" value="Eukaryota"/>
</dbReference>